<gene>
    <name evidence="1" type="ORF">B0A48_11166</name>
</gene>
<organism evidence="1 2">
    <name type="scientific">Cryoendolithus antarcticus</name>
    <dbReference type="NCBI Taxonomy" id="1507870"/>
    <lineage>
        <taxon>Eukaryota</taxon>
        <taxon>Fungi</taxon>
        <taxon>Dikarya</taxon>
        <taxon>Ascomycota</taxon>
        <taxon>Pezizomycotina</taxon>
        <taxon>Dothideomycetes</taxon>
        <taxon>Dothideomycetidae</taxon>
        <taxon>Cladosporiales</taxon>
        <taxon>Cladosporiaceae</taxon>
        <taxon>Cryoendolithus</taxon>
    </lineage>
</organism>
<dbReference type="EMBL" id="NAJO01000026">
    <property type="protein sequence ID" value="OQO02883.1"/>
    <property type="molecule type" value="Genomic_DNA"/>
</dbReference>
<dbReference type="AlphaFoldDB" id="A0A1V8SUP1"/>
<proteinExistence type="predicted"/>
<protein>
    <submittedName>
        <fullName evidence="1">Uncharacterized protein</fullName>
    </submittedName>
</protein>
<name>A0A1V8SUP1_9PEZI</name>
<dbReference type="OrthoDB" id="62952at2759"/>
<dbReference type="Proteomes" id="UP000192596">
    <property type="component" value="Unassembled WGS sequence"/>
</dbReference>
<sequence>MARRRRTRPKKARSPLFKLSGEIRNIIWRFALLREEPIVFHTGGIEEEPLLLTCRAIRKETASIFYRENSLMCKGGSFDSTSLLVFDRKMISLGYELVMPNLTLGITHGTSWPNLILWLQRYHAGETAASPNYAGYTDAKSCVLESMFLLVNKLEDHPWEVVKDLLDLQRRTLVALDKGWAV</sequence>
<dbReference type="InParanoid" id="A0A1V8SUP1"/>
<evidence type="ECO:0000313" key="1">
    <source>
        <dbReference type="EMBL" id="OQO02883.1"/>
    </source>
</evidence>
<evidence type="ECO:0000313" key="2">
    <source>
        <dbReference type="Proteomes" id="UP000192596"/>
    </source>
</evidence>
<keyword evidence="2" id="KW-1185">Reference proteome</keyword>
<comment type="caution">
    <text evidence="1">The sequence shown here is derived from an EMBL/GenBank/DDBJ whole genome shotgun (WGS) entry which is preliminary data.</text>
</comment>
<reference evidence="2" key="1">
    <citation type="submission" date="2017-03" db="EMBL/GenBank/DDBJ databases">
        <title>Genomes of endolithic fungi from Antarctica.</title>
        <authorList>
            <person name="Coleine C."/>
            <person name="Masonjones S."/>
            <person name="Stajich J.E."/>
        </authorList>
    </citation>
    <scope>NUCLEOTIDE SEQUENCE [LARGE SCALE GENOMIC DNA]</scope>
    <source>
        <strain evidence="2">CCFEE 5527</strain>
    </source>
</reference>
<accession>A0A1V8SUP1</accession>